<evidence type="ECO:0000313" key="3">
    <source>
        <dbReference type="Proteomes" id="UP000001514"/>
    </source>
</evidence>
<reference evidence="2 3" key="1">
    <citation type="journal article" date="2011" name="Science">
        <title>The Selaginella genome identifies genetic changes associated with the evolution of vascular plants.</title>
        <authorList>
            <person name="Banks J.A."/>
            <person name="Nishiyama T."/>
            <person name="Hasebe M."/>
            <person name="Bowman J.L."/>
            <person name="Gribskov M."/>
            <person name="dePamphilis C."/>
            <person name="Albert V.A."/>
            <person name="Aono N."/>
            <person name="Aoyama T."/>
            <person name="Ambrose B.A."/>
            <person name="Ashton N.W."/>
            <person name="Axtell M.J."/>
            <person name="Barker E."/>
            <person name="Barker M.S."/>
            <person name="Bennetzen J.L."/>
            <person name="Bonawitz N.D."/>
            <person name="Chapple C."/>
            <person name="Cheng C."/>
            <person name="Correa L.G."/>
            <person name="Dacre M."/>
            <person name="DeBarry J."/>
            <person name="Dreyer I."/>
            <person name="Elias M."/>
            <person name="Engstrom E.M."/>
            <person name="Estelle M."/>
            <person name="Feng L."/>
            <person name="Finet C."/>
            <person name="Floyd S.K."/>
            <person name="Frommer W.B."/>
            <person name="Fujita T."/>
            <person name="Gramzow L."/>
            <person name="Gutensohn M."/>
            <person name="Harholt J."/>
            <person name="Hattori M."/>
            <person name="Heyl A."/>
            <person name="Hirai T."/>
            <person name="Hiwatashi Y."/>
            <person name="Ishikawa M."/>
            <person name="Iwata M."/>
            <person name="Karol K.G."/>
            <person name="Koehler B."/>
            <person name="Kolukisaoglu U."/>
            <person name="Kubo M."/>
            <person name="Kurata T."/>
            <person name="Lalonde S."/>
            <person name="Li K."/>
            <person name="Li Y."/>
            <person name="Litt A."/>
            <person name="Lyons E."/>
            <person name="Manning G."/>
            <person name="Maruyama T."/>
            <person name="Michael T.P."/>
            <person name="Mikami K."/>
            <person name="Miyazaki S."/>
            <person name="Morinaga S."/>
            <person name="Murata T."/>
            <person name="Mueller-Roeber B."/>
            <person name="Nelson D.R."/>
            <person name="Obara M."/>
            <person name="Oguri Y."/>
            <person name="Olmstead R.G."/>
            <person name="Onodera N."/>
            <person name="Petersen B.L."/>
            <person name="Pils B."/>
            <person name="Prigge M."/>
            <person name="Rensing S.A."/>
            <person name="Riano-Pachon D.M."/>
            <person name="Roberts A.W."/>
            <person name="Sato Y."/>
            <person name="Scheller H.V."/>
            <person name="Schulz B."/>
            <person name="Schulz C."/>
            <person name="Shakirov E.V."/>
            <person name="Shibagaki N."/>
            <person name="Shinohara N."/>
            <person name="Shippen D.E."/>
            <person name="Soerensen I."/>
            <person name="Sotooka R."/>
            <person name="Sugimoto N."/>
            <person name="Sugita M."/>
            <person name="Sumikawa N."/>
            <person name="Tanurdzic M."/>
            <person name="Theissen G."/>
            <person name="Ulvskov P."/>
            <person name="Wakazuki S."/>
            <person name="Weng J.K."/>
            <person name="Willats W.W."/>
            <person name="Wipf D."/>
            <person name="Wolf P.G."/>
            <person name="Yang L."/>
            <person name="Zimmer A.D."/>
            <person name="Zhu Q."/>
            <person name="Mitros T."/>
            <person name="Hellsten U."/>
            <person name="Loque D."/>
            <person name="Otillar R."/>
            <person name="Salamov A."/>
            <person name="Schmutz J."/>
            <person name="Shapiro H."/>
            <person name="Lindquist E."/>
            <person name="Lucas S."/>
            <person name="Rokhsar D."/>
            <person name="Grigoriev I.V."/>
        </authorList>
    </citation>
    <scope>NUCLEOTIDE SEQUENCE [LARGE SCALE GENOMIC DNA]</scope>
</reference>
<evidence type="ECO:0000256" key="1">
    <source>
        <dbReference type="SAM" id="MobiDB-lite"/>
    </source>
</evidence>
<dbReference type="HOGENOM" id="CLU_774766_0_0_1"/>
<feature type="compositionally biased region" description="Basic and acidic residues" evidence="1">
    <location>
        <begin position="218"/>
        <end position="252"/>
    </location>
</feature>
<dbReference type="KEGG" id="smo:SELMODRAFT_446289"/>
<keyword evidence="3" id="KW-1185">Reference proteome</keyword>
<name>D8SQ55_SELML</name>
<dbReference type="InParanoid" id="D8SQ55"/>
<dbReference type="EMBL" id="GL377632">
    <property type="protein sequence ID" value="EFJ13604.1"/>
    <property type="molecule type" value="Genomic_DNA"/>
</dbReference>
<accession>D8SQ55</accession>
<sequence>MASEWSSRPLLASLALLASLSAAKSVAIPFVDFFATFQLLLVVVVVETPSLWSIARRKNLLGARASFSMKKTYYISPHKICFFTLDKCSILCPKKISKLENPFRYRPALPSREVPDCAVLRDWLWYQDSSIRSLIEAGIDANRRSDTDGSWMGKSGYVQAAFSKNISIPDSSQVVTFLWPQGHAQDKEDSDPVWAPLLVFPDSIKISTGEKQAGSFPSEDKESEKPKTEEAGHGSGTEEPKKSRTEEAKKTSGEVPSDSELMGSANVLPDAAKQQMGGAGAKKEGGGGGMDTAKLPDAAEDILPNFVDNIGHPGKPFGKCLTEAEADVAPEKKEAAAGELKAAAEDLKGKSSVQDKAVDAVQERVEAASAPKSEETAL</sequence>
<evidence type="ECO:0000313" key="2">
    <source>
        <dbReference type="EMBL" id="EFJ13604.1"/>
    </source>
</evidence>
<feature type="region of interest" description="Disordered" evidence="1">
    <location>
        <begin position="208"/>
        <end position="295"/>
    </location>
</feature>
<dbReference type="Proteomes" id="UP000001514">
    <property type="component" value="Unassembled WGS sequence"/>
</dbReference>
<gene>
    <name evidence="2" type="ORF">SELMODRAFT_446289</name>
</gene>
<protein>
    <submittedName>
        <fullName evidence="2">Uncharacterized protein</fullName>
    </submittedName>
</protein>
<organism evidence="3">
    <name type="scientific">Selaginella moellendorffii</name>
    <name type="common">Spikemoss</name>
    <dbReference type="NCBI Taxonomy" id="88036"/>
    <lineage>
        <taxon>Eukaryota</taxon>
        <taxon>Viridiplantae</taxon>
        <taxon>Streptophyta</taxon>
        <taxon>Embryophyta</taxon>
        <taxon>Tracheophyta</taxon>
        <taxon>Lycopodiopsida</taxon>
        <taxon>Selaginellales</taxon>
        <taxon>Selaginellaceae</taxon>
        <taxon>Selaginella</taxon>
    </lineage>
</organism>
<dbReference type="AlphaFoldDB" id="D8SQ55"/>
<dbReference type="Gramene" id="EFJ13604">
    <property type="protein sequence ID" value="EFJ13604"/>
    <property type="gene ID" value="SELMODRAFT_446289"/>
</dbReference>
<proteinExistence type="predicted"/>